<accession>A0A0P6Y9J2</accession>
<comment type="caution">
    <text evidence="1">The sequence shown here is derived from an EMBL/GenBank/DDBJ whole genome shotgun (WGS) entry which is preliminary data.</text>
</comment>
<evidence type="ECO:0000313" key="2">
    <source>
        <dbReference type="Proteomes" id="UP000050502"/>
    </source>
</evidence>
<protein>
    <submittedName>
        <fullName evidence="1">Uncharacterized protein</fullName>
    </submittedName>
</protein>
<organism evidence="1 2">
    <name type="scientific">Ardenticatena maritima</name>
    <dbReference type="NCBI Taxonomy" id="872965"/>
    <lineage>
        <taxon>Bacteria</taxon>
        <taxon>Bacillati</taxon>
        <taxon>Chloroflexota</taxon>
        <taxon>Ardenticatenia</taxon>
        <taxon>Ardenticatenales</taxon>
        <taxon>Ardenticatenaceae</taxon>
        <taxon>Ardenticatena</taxon>
    </lineage>
</organism>
<gene>
    <name evidence="1" type="ORF">SE16_04685</name>
</gene>
<dbReference type="AlphaFoldDB" id="A0A0P6Y9J2"/>
<dbReference type="Proteomes" id="UP000050502">
    <property type="component" value="Unassembled WGS sequence"/>
</dbReference>
<sequence>MSAHPDRPKAILLFYKFAQQHPNTSLLELSQAFKTFAKEQQSPISPTIANEIVHQLFHTFCFEFAPPEKEDQPLWSRRVSFAPGINNASDLLRKCDRGLLDLLMKSMPNTPIDPHLAAQMLYGSADNQRIVNYIKTILDELTAS</sequence>
<reference evidence="1 2" key="1">
    <citation type="submission" date="2015-07" db="EMBL/GenBank/DDBJ databases">
        <title>Whole genome sequence of Ardenticatena maritima DSM 23922.</title>
        <authorList>
            <person name="Hemp J."/>
            <person name="Ward L.M."/>
            <person name="Pace L.A."/>
            <person name="Fischer W.W."/>
        </authorList>
    </citation>
    <scope>NUCLEOTIDE SEQUENCE [LARGE SCALE GENOMIC DNA]</scope>
    <source>
        <strain evidence="1 2">110S</strain>
    </source>
</reference>
<evidence type="ECO:0000313" key="1">
    <source>
        <dbReference type="EMBL" id="KPL89695.1"/>
    </source>
</evidence>
<proteinExistence type="predicted"/>
<name>A0A0P6Y9J2_9CHLR</name>
<dbReference type="EMBL" id="LGKN01000003">
    <property type="protein sequence ID" value="KPL89695.1"/>
    <property type="molecule type" value="Genomic_DNA"/>
</dbReference>